<sequence>MRISLNWLRELVDIEMTPEQLAETLTVAGFEVEDIEDRSTWADGVVLGKILEATPHPNADKLRVCRVDIGDSEPLNIVCGAPNAKADLIVAVATIGTYLPQVDLKLKKTKLRGVPSEGMICSLAELGLEKDSDGIHAFDLENPKLGSDIRPLLGLDDVILDVTATANRADGLSMVGIAREIAALTAASLRIPEATGLLIEDKKASLKLAVEVSESQACPIYTGTIIEGIKIAPSPQWLKQRLQASGVRPINNVVDITNYIMLEWGQPLHAFDLDRLQKITASEDLTIGVRLGKSGESLKTLDSQTRKLKDETLLITANDQPIALAGIMGGEDSEVYEETQNLMLEAAVFSSVAIRRSARGQGLRTEASTRFERGVNPAELVLACCRAISLITELTGGVSTQQESASSIVDDVTSSQVPLRLSRINQILGSLKRGENTLVESFLQPEEVEGILTALGCGSMRQTPIKENKDIVWTVTVPAYRARDLEREIDLIEEVARLYGYDNFSDTLPHQSVPGYLTEDQLALRHLRAAFRAEGLTELMHYSLVKQEGENQVVISNPLFVEYSALRTEMLSGLIDAFAFNLENGNGPLNGFEIGRVFWKETETFQEKDVVAGIISGDTTQGHWTRGGREQPITWFEAKGILEAIFKRLYLSVEYQKETQIKQLHPGRTASLELNGNHLGVFGQLHPQLQEQRDLPKEVYLFELNLSVLVAAMTQADNLTRKFGSFSTFPPSDRDIAFFVSEEVSVADLEKCMIKAAGNLLESIKLFDEYKGEHVPESQRSLAFRLVYRASDRTLTEEEVEPKQQKVREALVKHFNVNLRS</sequence>
<dbReference type="InterPro" id="IPR004532">
    <property type="entry name" value="Phe-tRNA-ligase_IIc_bsu_bact"/>
</dbReference>
<dbReference type="SMART" id="SM00896">
    <property type="entry name" value="FDX-ACB"/>
    <property type="match status" value="1"/>
</dbReference>
<evidence type="ECO:0000256" key="5">
    <source>
        <dbReference type="ARBA" id="ARBA00022555"/>
    </source>
</evidence>
<comment type="cofactor">
    <cofactor evidence="15">
        <name>Mg(2+)</name>
        <dbReference type="ChEBI" id="CHEBI:18420"/>
    </cofactor>
    <text evidence="15">Binds 2 magnesium ions per tetramer.</text>
</comment>
<dbReference type="Gene3D" id="3.50.40.10">
    <property type="entry name" value="Phenylalanyl-trna Synthetase, Chain B, domain 3"/>
    <property type="match status" value="1"/>
</dbReference>
<dbReference type="Gene3D" id="3.30.930.10">
    <property type="entry name" value="Bira Bifunctional Protein, Domain 2"/>
    <property type="match status" value="1"/>
</dbReference>
<dbReference type="Gene3D" id="3.30.70.380">
    <property type="entry name" value="Ferrodoxin-fold anticodon-binding domain"/>
    <property type="match status" value="1"/>
</dbReference>
<dbReference type="NCBIfam" id="TIGR00472">
    <property type="entry name" value="pheT_bact"/>
    <property type="match status" value="1"/>
</dbReference>
<dbReference type="Pfam" id="PF03147">
    <property type="entry name" value="FDX-ACB"/>
    <property type="match status" value="1"/>
</dbReference>
<evidence type="ECO:0000256" key="14">
    <source>
        <dbReference type="ARBA" id="ARBA00049255"/>
    </source>
</evidence>
<dbReference type="PATRIC" id="fig|1348334.3.peg.3785"/>
<dbReference type="Pfam" id="PF01588">
    <property type="entry name" value="tRNA_bind"/>
    <property type="match status" value="1"/>
</dbReference>
<dbReference type="InterPro" id="IPR005121">
    <property type="entry name" value="Fdx_antiC-bd"/>
</dbReference>
<dbReference type="InterPro" id="IPR045060">
    <property type="entry name" value="Phe-tRNA-ligase_IIc_bsu"/>
</dbReference>
<evidence type="ECO:0000256" key="1">
    <source>
        <dbReference type="ARBA" id="ARBA00004496"/>
    </source>
</evidence>
<evidence type="ECO:0000256" key="4">
    <source>
        <dbReference type="ARBA" id="ARBA00022490"/>
    </source>
</evidence>
<feature type="domain" description="FDX-ACB" evidence="18">
    <location>
        <begin position="727"/>
        <end position="820"/>
    </location>
</feature>
<dbReference type="InterPro" id="IPR012340">
    <property type="entry name" value="NA-bd_OB-fold"/>
</dbReference>
<keyword evidence="9 15" id="KW-0067">ATP-binding</keyword>
<evidence type="ECO:0000259" key="17">
    <source>
        <dbReference type="PROSITE" id="PS50886"/>
    </source>
</evidence>
<dbReference type="HAMAP" id="MF_00283">
    <property type="entry name" value="Phe_tRNA_synth_beta1"/>
    <property type="match status" value="1"/>
</dbReference>
<dbReference type="RefSeq" id="WP_023067643.1">
    <property type="nucleotide sequence ID" value="NZ_AUZM01000042.1"/>
</dbReference>
<evidence type="ECO:0000259" key="19">
    <source>
        <dbReference type="PROSITE" id="PS51483"/>
    </source>
</evidence>
<dbReference type="InterPro" id="IPR033714">
    <property type="entry name" value="tRNA_bind_bactPheRS"/>
</dbReference>
<comment type="caution">
    <text evidence="20">The sequence shown here is derived from an EMBL/GenBank/DDBJ whole genome shotgun (WGS) entry which is preliminary data.</text>
</comment>
<dbReference type="GO" id="GO:0005524">
    <property type="term" value="F:ATP binding"/>
    <property type="evidence" value="ECO:0007669"/>
    <property type="project" value="UniProtKB-UniRule"/>
</dbReference>
<comment type="similarity">
    <text evidence="2 15">Belongs to the phenylalanyl-tRNA synthetase beta subunit family. Type 1 subfamily.</text>
</comment>
<dbReference type="InterPro" id="IPR009061">
    <property type="entry name" value="DNA-bd_dom_put_sf"/>
</dbReference>
<dbReference type="CDD" id="cd00769">
    <property type="entry name" value="PheRS_beta_core"/>
    <property type="match status" value="1"/>
</dbReference>
<feature type="domain" description="B5" evidence="19">
    <location>
        <begin position="412"/>
        <end position="506"/>
    </location>
</feature>
<evidence type="ECO:0000256" key="9">
    <source>
        <dbReference type="ARBA" id="ARBA00022840"/>
    </source>
</evidence>
<reference evidence="20 21" key="1">
    <citation type="journal article" date="2013" name="Front. Microbiol.">
        <title>Comparative genomic analyses of the cyanobacterium, Lyngbya aestuarii BL J, a powerful hydrogen producer.</title>
        <authorList>
            <person name="Kothari A."/>
            <person name="Vaughn M."/>
            <person name="Garcia-Pichel F."/>
        </authorList>
    </citation>
    <scope>NUCLEOTIDE SEQUENCE [LARGE SCALE GENOMIC DNA]</scope>
    <source>
        <strain evidence="20 21">BL J</strain>
    </source>
</reference>
<dbReference type="SUPFAM" id="SSF56037">
    <property type="entry name" value="PheT/TilS domain"/>
    <property type="match status" value="1"/>
</dbReference>
<evidence type="ECO:0000259" key="18">
    <source>
        <dbReference type="PROSITE" id="PS51447"/>
    </source>
</evidence>
<dbReference type="SMART" id="SM00873">
    <property type="entry name" value="B3_4"/>
    <property type="match status" value="1"/>
</dbReference>
<name>U7QI51_9CYAN</name>
<dbReference type="InterPro" id="IPR041616">
    <property type="entry name" value="PheRS_beta_core"/>
</dbReference>
<dbReference type="InterPro" id="IPR036690">
    <property type="entry name" value="Fdx_antiC-bd_sf"/>
</dbReference>
<dbReference type="SUPFAM" id="SSF54991">
    <property type="entry name" value="Anticodon-binding domain of PheRS"/>
    <property type="match status" value="1"/>
</dbReference>
<dbReference type="PROSITE" id="PS51447">
    <property type="entry name" value="FDX_ACB"/>
    <property type="match status" value="1"/>
</dbReference>
<dbReference type="SUPFAM" id="SSF55681">
    <property type="entry name" value="Class II aaRS and biotin synthetases"/>
    <property type="match status" value="1"/>
</dbReference>
<dbReference type="SUPFAM" id="SSF50249">
    <property type="entry name" value="Nucleic acid-binding proteins"/>
    <property type="match status" value="1"/>
</dbReference>
<proteinExistence type="inferred from homology"/>
<keyword evidence="6 15" id="KW-0436">Ligase</keyword>
<dbReference type="GO" id="GO:0004826">
    <property type="term" value="F:phenylalanine-tRNA ligase activity"/>
    <property type="evidence" value="ECO:0007669"/>
    <property type="project" value="UniProtKB-UniRule"/>
</dbReference>
<protein>
    <recommendedName>
        <fullName evidence="15">Phenylalanine--tRNA ligase beta subunit</fullName>
        <ecNumber evidence="15">6.1.1.20</ecNumber>
    </recommendedName>
    <alternativeName>
        <fullName evidence="15">Phenylalanyl-tRNA synthetase beta subunit</fullName>
        <shortName evidence="15">PheRS</shortName>
    </alternativeName>
</protein>
<dbReference type="OrthoDB" id="9805455at2"/>
<dbReference type="InterPro" id="IPR002547">
    <property type="entry name" value="tRNA-bd_dom"/>
</dbReference>
<evidence type="ECO:0000256" key="16">
    <source>
        <dbReference type="PROSITE-ProRule" id="PRU00209"/>
    </source>
</evidence>
<dbReference type="CDD" id="cd02796">
    <property type="entry name" value="tRNA_bind_bactPheRS"/>
    <property type="match status" value="1"/>
</dbReference>
<evidence type="ECO:0000256" key="7">
    <source>
        <dbReference type="ARBA" id="ARBA00022723"/>
    </source>
</evidence>
<dbReference type="Gene3D" id="3.30.56.10">
    <property type="match status" value="2"/>
</dbReference>
<dbReference type="GO" id="GO:0000049">
    <property type="term" value="F:tRNA binding"/>
    <property type="evidence" value="ECO:0007669"/>
    <property type="project" value="UniProtKB-UniRule"/>
</dbReference>
<dbReference type="PANTHER" id="PTHR10947">
    <property type="entry name" value="PHENYLALANYL-TRNA SYNTHETASE BETA CHAIN AND LEUCINE-RICH REPEAT-CONTAINING PROTEIN 47"/>
    <property type="match status" value="1"/>
</dbReference>
<dbReference type="Pfam" id="PF03484">
    <property type="entry name" value="B5"/>
    <property type="match status" value="1"/>
</dbReference>
<keyword evidence="7 15" id="KW-0479">Metal-binding</keyword>
<dbReference type="FunFam" id="3.30.70.380:FF:000001">
    <property type="entry name" value="Phenylalanine--tRNA ligase beta subunit"/>
    <property type="match status" value="1"/>
</dbReference>
<dbReference type="GO" id="GO:0006432">
    <property type="term" value="P:phenylalanyl-tRNA aminoacylation"/>
    <property type="evidence" value="ECO:0007669"/>
    <property type="project" value="UniProtKB-UniRule"/>
</dbReference>
<dbReference type="InterPro" id="IPR045864">
    <property type="entry name" value="aa-tRNA-synth_II/BPL/LPL"/>
</dbReference>
<keyword evidence="10 15" id="KW-0460">Magnesium</keyword>
<keyword evidence="12 15" id="KW-0648">Protein biosynthesis</keyword>
<evidence type="ECO:0000256" key="11">
    <source>
        <dbReference type="ARBA" id="ARBA00022884"/>
    </source>
</evidence>
<dbReference type="FunFam" id="3.50.40.10:FF:000001">
    <property type="entry name" value="Phenylalanine--tRNA ligase beta subunit"/>
    <property type="match status" value="1"/>
</dbReference>
<keyword evidence="5 16" id="KW-0820">tRNA-binding</keyword>
<evidence type="ECO:0000256" key="3">
    <source>
        <dbReference type="ARBA" id="ARBA00011209"/>
    </source>
</evidence>
<dbReference type="PROSITE" id="PS50886">
    <property type="entry name" value="TRBD"/>
    <property type="match status" value="1"/>
</dbReference>
<dbReference type="Proteomes" id="UP000017127">
    <property type="component" value="Unassembled WGS sequence"/>
</dbReference>
<accession>U7QI51</accession>
<dbReference type="PROSITE" id="PS51483">
    <property type="entry name" value="B5"/>
    <property type="match status" value="1"/>
</dbReference>
<dbReference type="GO" id="GO:0009328">
    <property type="term" value="C:phenylalanine-tRNA ligase complex"/>
    <property type="evidence" value="ECO:0007669"/>
    <property type="project" value="TreeGrafter"/>
</dbReference>
<dbReference type="EMBL" id="AUZM01000042">
    <property type="protein sequence ID" value="ERT06106.1"/>
    <property type="molecule type" value="Genomic_DNA"/>
</dbReference>
<evidence type="ECO:0000256" key="12">
    <source>
        <dbReference type="ARBA" id="ARBA00022917"/>
    </source>
</evidence>
<dbReference type="EC" id="6.1.1.20" evidence="15"/>
<dbReference type="Pfam" id="PF17759">
    <property type="entry name" value="tRNA_synthFbeta"/>
    <property type="match status" value="1"/>
</dbReference>
<dbReference type="AlphaFoldDB" id="U7QI51"/>
<dbReference type="InterPro" id="IPR020825">
    <property type="entry name" value="Phe-tRNA_synthase-like_B3/B4"/>
</dbReference>
<evidence type="ECO:0000256" key="15">
    <source>
        <dbReference type="HAMAP-Rule" id="MF_00283"/>
    </source>
</evidence>
<evidence type="ECO:0000256" key="6">
    <source>
        <dbReference type="ARBA" id="ARBA00022598"/>
    </source>
</evidence>
<feature type="binding site" evidence="15">
    <location>
        <position position="493"/>
    </location>
    <ligand>
        <name>Mg(2+)</name>
        <dbReference type="ChEBI" id="CHEBI:18420"/>
        <note>shared with alpha subunit</note>
    </ligand>
</feature>
<dbReference type="Gene3D" id="2.40.50.140">
    <property type="entry name" value="Nucleic acid-binding proteins"/>
    <property type="match status" value="1"/>
</dbReference>
<evidence type="ECO:0000313" key="20">
    <source>
        <dbReference type="EMBL" id="ERT06106.1"/>
    </source>
</evidence>
<dbReference type="PANTHER" id="PTHR10947:SF0">
    <property type="entry name" value="PHENYLALANINE--TRNA LIGASE BETA SUBUNIT"/>
    <property type="match status" value="1"/>
</dbReference>
<evidence type="ECO:0000256" key="2">
    <source>
        <dbReference type="ARBA" id="ARBA00008653"/>
    </source>
</evidence>
<evidence type="ECO:0000256" key="8">
    <source>
        <dbReference type="ARBA" id="ARBA00022741"/>
    </source>
</evidence>
<feature type="domain" description="TRNA-binding" evidence="17">
    <location>
        <begin position="39"/>
        <end position="150"/>
    </location>
</feature>
<keyword evidence="8 15" id="KW-0547">Nucleotide-binding</keyword>
<dbReference type="SUPFAM" id="SSF46955">
    <property type="entry name" value="Putative DNA-binding domain"/>
    <property type="match status" value="1"/>
</dbReference>
<feature type="binding site" evidence="15">
    <location>
        <position position="484"/>
    </location>
    <ligand>
        <name>Mg(2+)</name>
        <dbReference type="ChEBI" id="CHEBI:18420"/>
        <note>shared with alpha subunit</note>
    </ligand>
</feature>
<dbReference type="NCBIfam" id="NF045760">
    <property type="entry name" value="YtpR"/>
    <property type="match status" value="1"/>
</dbReference>
<dbReference type="Pfam" id="PF03483">
    <property type="entry name" value="B3_4"/>
    <property type="match status" value="1"/>
</dbReference>
<keyword evidence="4 15" id="KW-0963">Cytoplasm</keyword>
<evidence type="ECO:0000256" key="13">
    <source>
        <dbReference type="ARBA" id="ARBA00023146"/>
    </source>
</evidence>
<dbReference type="FunFam" id="2.40.50.140:FF:000045">
    <property type="entry name" value="Phenylalanine--tRNA ligase beta subunit"/>
    <property type="match status" value="1"/>
</dbReference>
<dbReference type="SMART" id="SM00874">
    <property type="entry name" value="B5"/>
    <property type="match status" value="1"/>
</dbReference>
<organism evidence="20 21">
    <name type="scientific">Lyngbya aestuarii BL J</name>
    <dbReference type="NCBI Taxonomy" id="1348334"/>
    <lineage>
        <taxon>Bacteria</taxon>
        <taxon>Bacillati</taxon>
        <taxon>Cyanobacteriota</taxon>
        <taxon>Cyanophyceae</taxon>
        <taxon>Oscillatoriophycideae</taxon>
        <taxon>Oscillatoriales</taxon>
        <taxon>Microcoleaceae</taxon>
        <taxon>Lyngbya</taxon>
    </lineage>
</organism>
<keyword evidence="21" id="KW-1185">Reference proteome</keyword>
<dbReference type="GO" id="GO:0000287">
    <property type="term" value="F:magnesium ion binding"/>
    <property type="evidence" value="ECO:0007669"/>
    <property type="project" value="UniProtKB-UniRule"/>
</dbReference>
<evidence type="ECO:0000256" key="10">
    <source>
        <dbReference type="ARBA" id="ARBA00022842"/>
    </source>
</evidence>
<comment type="catalytic activity">
    <reaction evidence="14 15">
        <text>tRNA(Phe) + L-phenylalanine + ATP = L-phenylalanyl-tRNA(Phe) + AMP + diphosphate + H(+)</text>
        <dbReference type="Rhea" id="RHEA:19413"/>
        <dbReference type="Rhea" id="RHEA-COMP:9668"/>
        <dbReference type="Rhea" id="RHEA-COMP:9699"/>
        <dbReference type="ChEBI" id="CHEBI:15378"/>
        <dbReference type="ChEBI" id="CHEBI:30616"/>
        <dbReference type="ChEBI" id="CHEBI:33019"/>
        <dbReference type="ChEBI" id="CHEBI:58095"/>
        <dbReference type="ChEBI" id="CHEBI:78442"/>
        <dbReference type="ChEBI" id="CHEBI:78531"/>
        <dbReference type="ChEBI" id="CHEBI:456215"/>
        <dbReference type="EC" id="6.1.1.20"/>
    </reaction>
</comment>
<keyword evidence="11 16" id="KW-0694">RNA-binding</keyword>
<comment type="subcellular location">
    <subcellularLocation>
        <location evidence="1 15">Cytoplasm</location>
    </subcellularLocation>
</comment>
<feature type="binding site" evidence="15">
    <location>
        <position position="490"/>
    </location>
    <ligand>
        <name>Mg(2+)</name>
        <dbReference type="ChEBI" id="CHEBI:18420"/>
        <note>shared with alpha subunit</note>
    </ligand>
</feature>
<comment type="subunit">
    <text evidence="3 15">Tetramer of two alpha and two beta subunits.</text>
</comment>
<evidence type="ECO:0000313" key="21">
    <source>
        <dbReference type="Proteomes" id="UP000017127"/>
    </source>
</evidence>
<dbReference type="InterPro" id="IPR005146">
    <property type="entry name" value="B3/B4_tRNA-bd"/>
</dbReference>
<gene>
    <name evidence="15 20" type="primary">pheT</name>
    <name evidence="20" type="ORF">M595_3914</name>
</gene>
<feature type="binding site" evidence="15">
    <location>
        <position position="494"/>
    </location>
    <ligand>
        <name>Mg(2+)</name>
        <dbReference type="ChEBI" id="CHEBI:18420"/>
        <note>shared with alpha subunit</note>
    </ligand>
</feature>
<dbReference type="InterPro" id="IPR005147">
    <property type="entry name" value="tRNA_synthase_B5-dom"/>
</dbReference>
<keyword evidence="13 15" id="KW-0030">Aminoacyl-tRNA synthetase</keyword>